<keyword evidence="9" id="KW-1185">Reference proteome</keyword>
<dbReference type="InterPro" id="IPR042196">
    <property type="entry name" value="FHIPEP_4"/>
</dbReference>
<comment type="function">
    <text evidence="7">Required for formation of the rod structure of the flagellar apparatus. Together with FliI and FliH, may constitute the export apparatus of flagellin.</text>
</comment>
<protein>
    <recommendedName>
        <fullName evidence="7">Flagellar biosynthesis protein FlhA</fullName>
    </recommendedName>
</protein>
<dbReference type="PANTHER" id="PTHR30161">
    <property type="entry name" value="FLAGELLAR EXPORT PROTEIN, MEMBRANE FLHA SUBUNIT-RELATED"/>
    <property type="match status" value="1"/>
</dbReference>
<dbReference type="InterPro" id="IPR006301">
    <property type="entry name" value="FlhA"/>
</dbReference>
<dbReference type="RefSeq" id="WP_283408410.1">
    <property type="nucleotide sequence ID" value="NZ_FXUF01000003.1"/>
</dbReference>
<comment type="subcellular location">
    <subcellularLocation>
        <location evidence="1 7">Cell membrane</location>
        <topology evidence="1 7">Multi-pass membrane protein</topology>
    </subcellularLocation>
</comment>
<evidence type="ECO:0000256" key="6">
    <source>
        <dbReference type="ARBA" id="ARBA00023136"/>
    </source>
</evidence>
<keyword evidence="8" id="KW-0282">Flagellum</keyword>
<dbReference type="Gene3D" id="1.10.8.540">
    <property type="entry name" value="FHIPEP family, domain 3"/>
    <property type="match status" value="1"/>
</dbReference>
<dbReference type="Pfam" id="PF00771">
    <property type="entry name" value="FHIPEP"/>
    <property type="match status" value="1"/>
</dbReference>
<feature type="transmembrane region" description="Helical" evidence="7">
    <location>
        <begin position="188"/>
        <end position="214"/>
    </location>
</feature>
<dbReference type="GO" id="GO:0044780">
    <property type="term" value="P:bacterial-type flagellum assembly"/>
    <property type="evidence" value="ECO:0007669"/>
    <property type="project" value="InterPro"/>
</dbReference>
<keyword evidence="8" id="KW-0969">Cilium</keyword>
<feature type="transmembrane region" description="Helical" evidence="7">
    <location>
        <begin position="7"/>
        <end position="25"/>
    </location>
</feature>
<keyword evidence="3 7" id="KW-1003">Cell membrane</keyword>
<proteinExistence type="inferred from homology"/>
<dbReference type="Proteomes" id="UP001158066">
    <property type="component" value="Unassembled WGS sequence"/>
</dbReference>
<keyword evidence="7" id="KW-1006">Bacterial flagellum protein export</keyword>
<feature type="transmembrane region" description="Helical" evidence="7">
    <location>
        <begin position="234"/>
        <end position="252"/>
    </location>
</feature>
<dbReference type="GO" id="GO:0009306">
    <property type="term" value="P:protein secretion"/>
    <property type="evidence" value="ECO:0007669"/>
    <property type="project" value="InterPro"/>
</dbReference>
<dbReference type="EMBL" id="FXUF01000003">
    <property type="protein sequence ID" value="SMP47348.1"/>
    <property type="molecule type" value="Genomic_DNA"/>
</dbReference>
<dbReference type="PANTHER" id="PTHR30161:SF1">
    <property type="entry name" value="FLAGELLAR BIOSYNTHESIS PROTEIN FLHA-RELATED"/>
    <property type="match status" value="1"/>
</dbReference>
<evidence type="ECO:0000313" key="9">
    <source>
        <dbReference type="Proteomes" id="UP001158066"/>
    </source>
</evidence>
<keyword evidence="7" id="KW-0813">Transport</keyword>
<dbReference type="NCBIfam" id="TIGR01398">
    <property type="entry name" value="FlhA"/>
    <property type="match status" value="1"/>
</dbReference>
<comment type="caution">
    <text evidence="8">The sequence shown here is derived from an EMBL/GenBank/DDBJ whole genome shotgun (WGS) entry which is preliminary data.</text>
</comment>
<reference evidence="8" key="1">
    <citation type="submission" date="2017-05" db="EMBL/GenBank/DDBJ databases">
        <authorList>
            <person name="Varghese N."/>
            <person name="Submissions S."/>
        </authorList>
    </citation>
    <scope>NUCLEOTIDE SEQUENCE</scope>
    <source>
        <strain evidence="8">Su22</strain>
    </source>
</reference>
<evidence type="ECO:0000313" key="8">
    <source>
        <dbReference type="EMBL" id="SMP47348.1"/>
    </source>
</evidence>
<dbReference type="InterPro" id="IPR042194">
    <property type="entry name" value="FHIPEP_1"/>
</dbReference>
<dbReference type="PROSITE" id="PS00994">
    <property type="entry name" value="FHIPEP"/>
    <property type="match status" value="1"/>
</dbReference>
<feature type="transmembrane region" description="Helical" evidence="7">
    <location>
        <begin position="61"/>
        <end position="81"/>
    </location>
</feature>
<feature type="transmembrane region" description="Helical" evidence="7">
    <location>
        <begin position="31"/>
        <end position="49"/>
    </location>
</feature>
<dbReference type="Gene3D" id="3.40.30.60">
    <property type="entry name" value="FHIPEP family, domain 1"/>
    <property type="match status" value="1"/>
</dbReference>
<keyword evidence="4 7" id="KW-0812">Transmembrane</keyword>
<evidence type="ECO:0000256" key="5">
    <source>
        <dbReference type="ARBA" id="ARBA00022989"/>
    </source>
</evidence>
<dbReference type="GO" id="GO:0005886">
    <property type="term" value="C:plasma membrane"/>
    <property type="evidence" value="ECO:0007669"/>
    <property type="project" value="UniProtKB-SubCell"/>
</dbReference>
<feature type="transmembrane region" description="Helical" evidence="7">
    <location>
        <begin position="101"/>
        <end position="120"/>
    </location>
</feature>
<dbReference type="InterPro" id="IPR025505">
    <property type="entry name" value="FHIPEP_CS"/>
</dbReference>
<dbReference type="AlphaFoldDB" id="A0AA45WUI1"/>
<evidence type="ECO:0000256" key="4">
    <source>
        <dbReference type="ARBA" id="ARBA00022692"/>
    </source>
</evidence>
<keyword evidence="5 7" id="KW-1133">Transmembrane helix</keyword>
<keyword evidence="7" id="KW-0653">Protein transport</keyword>
<sequence length="676" mass="74618">MKQGDILVVLAIIGIVVIIVIPIPLGLLDVLLSFNISLALLILVLAMYIREALEFSVFPSILLVTTLFRLSLNITTTRYILSQGDAGSVIDTFGNFVMQGNAIVGFIVFVIIVLVQFLVITKGAERVAEVAARFTLDAMPGKQMAIDADLNTGLIDDTEARERRKKIQQEADFYGAMDGASKFVKNDAIAGILITLINIMAGLVIGVAMGGLSFGEAIQKYTLLTVGDGLVSQIPALLISTATGIIVTRAASEGNLGSDLLRQLFRQPTVMLILSGVLFLFGMTPLPTFPFLVISFAFLFMGLTLRRELKQIETTEPTDMIQEEIEEKRKPENVMPLLNVDPIELEFGYGILPLADASQGGDLFDRLVMIRRQCALEMGIIVPMIRLRDNIQLEPNQYIIKIRGIEIASGDIMFDHYMAMNPGTADESIEGIETIEPAFGLPAKWINEQEREKAEMAGYTVVDPPSIIATHLTEIIKKHAHELLGRQDVKKLIDNVKEENGALVDELVPNQLSLGEVQKVLVNLLKEGISIRDLVTILETLADYAVITRDTDMLTEYVRQGLSRAITRQFITTQPFRVIVLDKSLEQAIMSSLKQTESGTYVNLEPDLMQRLLNSLSRQVQKLISMGEQPVILTAPVVRIYFKRISEQISTDLIILSYNEIDPSVEIESIGVVSAA</sequence>
<comment type="similarity">
    <text evidence="2 7">Belongs to the FHIPEP (flagella/HR/invasion proteins export pore) family.</text>
</comment>
<organism evidence="8 9">
    <name type="scientific">Anoxynatronum buryatiense</name>
    <dbReference type="NCBI Taxonomy" id="489973"/>
    <lineage>
        <taxon>Bacteria</taxon>
        <taxon>Bacillati</taxon>
        <taxon>Bacillota</taxon>
        <taxon>Clostridia</taxon>
        <taxon>Eubacteriales</taxon>
        <taxon>Clostridiaceae</taxon>
        <taxon>Anoxynatronum</taxon>
    </lineage>
</organism>
<keyword evidence="6 7" id="KW-0472">Membrane</keyword>
<name>A0AA45WUI1_9CLOT</name>
<dbReference type="Gene3D" id="3.40.50.12790">
    <property type="entry name" value="FHIPEP family, domain 4"/>
    <property type="match status" value="1"/>
</dbReference>
<evidence type="ECO:0000256" key="2">
    <source>
        <dbReference type="ARBA" id="ARBA00008835"/>
    </source>
</evidence>
<evidence type="ECO:0000256" key="1">
    <source>
        <dbReference type="ARBA" id="ARBA00004651"/>
    </source>
</evidence>
<keyword evidence="8" id="KW-0966">Cell projection</keyword>
<accession>A0AA45WUI1</accession>
<evidence type="ECO:0000256" key="7">
    <source>
        <dbReference type="RuleBase" id="RU364093"/>
    </source>
</evidence>
<dbReference type="PRINTS" id="PR00949">
    <property type="entry name" value="TYPE3IMAPROT"/>
</dbReference>
<comment type="caution">
    <text evidence="7">Lacks conserved residue(s) required for the propagation of feature annotation.</text>
</comment>
<evidence type="ECO:0000256" key="3">
    <source>
        <dbReference type="ARBA" id="ARBA00022475"/>
    </source>
</evidence>
<dbReference type="InterPro" id="IPR001712">
    <property type="entry name" value="T3SS_FHIPEP"/>
</dbReference>
<gene>
    <name evidence="7" type="primary">flhA</name>
    <name evidence="8" type="ORF">SAMN06296020_103134</name>
</gene>
<dbReference type="PIRSF" id="PIRSF005419">
    <property type="entry name" value="FlhA"/>
    <property type="match status" value="1"/>
</dbReference>
<keyword evidence="7" id="KW-1005">Bacterial flagellum biogenesis</keyword>
<dbReference type="InterPro" id="IPR042193">
    <property type="entry name" value="FHIPEP_3"/>
</dbReference>